<keyword evidence="2" id="KW-1185">Reference proteome</keyword>
<protein>
    <submittedName>
        <fullName evidence="1">Uncharacterized protein</fullName>
    </submittedName>
</protein>
<reference evidence="1" key="1">
    <citation type="submission" date="2021-05" db="EMBL/GenBank/DDBJ databases">
        <authorList>
            <person name="Scholz U."/>
            <person name="Mascher M."/>
            <person name="Fiebig A."/>
        </authorList>
    </citation>
    <scope>NUCLEOTIDE SEQUENCE [LARGE SCALE GENOMIC DNA]</scope>
</reference>
<evidence type="ECO:0000313" key="1">
    <source>
        <dbReference type="EnsemblPlants" id="AVESA.00010b.r2.5AG0810440.1.CDS.1"/>
    </source>
</evidence>
<organism evidence="1 2">
    <name type="scientific">Avena sativa</name>
    <name type="common">Oat</name>
    <dbReference type="NCBI Taxonomy" id="4498"/>
    <lineage>
        <taxon>Eukaryota</taxon>
        <taxon>Viridiplantae</taxon>
        <taxon>Streptophyta</taxon>
        <taxon>Embryophyta</taxon>
        <taxon>Tracheophyta</taxon>
        <taxon>Spermatophyta</taxon>
        <taxon>Magnoliopsida</taxon>
        <taxon>Liliopsida</taxon>
        <taxon>Poales</taxon>
        <taxon>Poaceae</taxon>
        <taxon>BOP clade</taxon>
        <taxon>Pooideae</taxon>
        <taxon>Poodae</taxon>
        <taxon>Poeae</taxon>
        <taxon>Poeae Chloroplast Group 1 (Aveneae type)</taxon>
        <taxon>Aveninae</taxon>
        <taxon>Avena</taxon>
    </lineage>
</organism>
<dbReference type="Proteomes" id="UP001732700">
    <property type="component" value="Chromosome 5A"/>
</dbReference>
<accession>A0ACD5XLA7</accession>
<name>A0ACD5XLA7_AVESA</name>
<evidence type="ECO:0000313" key="2">
    <source>
        <dbReference type="Proteomes" id="UP001732700"/>
    </source>
</evidence>
<dbReference type="EnsemblPlants" id="AVESA.00010b.r2.5AG0810440.1">
    <property type="protein sequence ID" value="AVESA.00010b.r2.5AG0810440.1.CDS.1"/>
    <property type="gene ID" value="AVESA.00010b.r2.5AG0810440"/>
</dbReference>
<reference evidence="1" key="2">
    <citation type="submission" date="2025-09" db="UniProtKB">
        <authorList>
            <consortium name="EnsemblPlants"/>
        </authorList>
    </citation>
    <scope>IDENTIFICATION</scope>
</reference>
<sequence>MLALIGCQEINMELLLVLTLLLLAHALAYLAWTSFARRRQSRCYLLDYACHKPSDDRKVTTEIAGELIQRNSRLGLSEYRFLLRVITRSGIGEDTYCPLNILDHREDAPTHQDAVDEMDAFIDATIAGLFAKSGFEPRDVNVLVVNVSMFAPAPSIAARIVHRYGMREDVAAYNLSGMGCSAGLVSLDLARNALRTRRNATALVVSTESIAPNWYSGIDKSMMLANCLFRCGGSAVLLTNDPALRDRAKMELSCLVRSNIAANDDAHLCALQREDDEGRVGITLSKNLPKAAVRAFSVNLRTLAPLILPVAELARFSVQLMWKKLLPRGKQSKSSSSSEGPKINFKTGVDHFCLHPGGTAVIEAVKRSLGLDDSDVEAARMTLHRWGNTSASSLWYVLSYMEAKRSLRKGDRVLMVTFGSGFKCNSCMWEVKGDMADKGAWADCIDDYPPETTANPYMDKYGWLNDVEGDTIIF</sequence>
<proteinExistence type="predicted"/>